<evidence type="ECO:0000313" key="3">
    <source>
        <dbReference type="Proteomes" id="UP001530377"/>
    </source>
</evidence>
<sequence length="293" mass="32034">MLTNGLLGQVKPRLSAQIQLAGSISLVMVVIGTKKTNCHFAHALGSTHMTEAWALRSTIAATVCSRLILSAQKQLGGWIQRAMDAIGTRSMTRRFAHTTETRMTAAWALRMTIAATARARRLLLRLPQRRSMSRPNFRPAVPPSPQPPQQAPLPHSASGTHLGGLINLVMVVIGTRPSTRRAAPFTVARITAAWESRMTIAVSARALRLLLTQRQCLPHCRPIIPRPWTGPADMGVLAMEYAPERKSAALGLDIADMAWISVVSLNMFPHRLLVPQSHSSNDYLLHLGCNQGC</sequence>
<feature type="region of interest" description="Disordered" evidence="1">
    <location>
        <begin position="133"/>
        <end position="157"/>
    </location>
</feature>
<comment type="caution">
    <text evidence="2">The sequence shown here is derived from an EMBL/GenBank/DDBJ whole genome shotgun (WGS) entry which is preliminary data.</text>
</comment>
<evidence type="ECO:0000313" key="2">
    <source>
        <dbReference type="EMBL" id="KAL3809491.1"/>
    </source>
</evidence>
<protein>
    <submittedName>
        <fullName evidence="2">Uncharacterized protein</fullName>
    </submittedName>
</protein>
<name>A0ABD3RCI9_9STRA</name>
<dbReference type="EMBL" id="JALLPB020000401">
    <property type="protein sequence ID" value="KAL3809491.1"/>
    <property type="molecule type" value="Genomic_DNA"/>
</dbReference>
<keyword evidence="3" id="KW-1185">Reference proteome</keyword>
<feature type="compositionally biased region" description="Pro residues" evidence="1">
    <location>
        <begin position="140"/>
        <end position="151"/>
    </location>
</feature>
<accession>A0ABD3RCI9</accession>
<organism evidence="2 3">
    <name type="scientific">Cyclostephanos tholiformis</name>
    <dbReference type="NCBI Taxonomy" id="382380"/>
    <lineage>
        <taxon>Eukaryota</taxon>
        <taxon>Sar</taxon>
        <taxon>Stramenopiles</taxon>
        <taxon>Ochrophyta</taxon>
        <taxon>Bacillariophyta</taxon>
        <taxon>Coscinodiscophyceae</taxon>
        <taxon>Thalassiosirophycidae</taxon>
        <taxon>Stephanodiscales</taxon>
        <taxon>Stephanodiscaceae</taxon>
        <taxon>Cyclostephanos</taxon>
    </lineage>
</organism>
<reference evidence="2 3" key="1">
    <citation type="submission" date="2024-10" db="EMBL/GenBank/DDBJ databases">
        <title>Updated reference genomes for cyclostephanoid diatoms.</title>
        <authorList>
            <person name="Roberts W.R."/>
            <person name="Alverson A.J."/>
        </authorList>
    </citation>
    <scope>NUCLEOTIDE SEQUENCE [LARGE SCALE GENOMIC DNA]</scope>
    <source>
        <strain evidence="2 3">AJA228-03</strain>
    </source>
</reference>
<proteinExistence type="predicted"/>
<gene>
    <name evidence="2" type="ORF">ACHAXA_007962</name>
</gene>
<dbReference type="Proteomes" id="UP001530377">
    <property type="component" value="Unassembled WGS sequence"/>
</dbReference>
<dbReference type="AlphaFoldDB" id="A0ABD3RCI9"/>
<evidence type="ECO:0000256" key="1">
    <source>
        <dbReference type="SAM" id="MobiDB-lite"/>
    </source>
</evidence>